<feature type="transmembrane region" description="Helical" evidence="9">
    <location>
        <begin position="244"/>
        <end position="266"/>
    </location>
</feature>
<keyword evidence="2" id="KW-1003">Cell membrane</keyword>
<accession>A0A183J045</accession>
<evidence type="ECO:0000256" key="6">
    <source>
        <dbReference type="ARBA" id="ARBA00023136"/>
    </source>
</evidence>
<keyword evidence="4 9" id="KW-1133">Transmembrane helix</keyword>
<evidence type="ECO:0000313" key="11">
    <source>
        <dbReference type="EMBL" id="VDP22089.1"/>
    </source>
</evidence>
<comment type="subcellular location">
    <subcellularLocation>
        <location evidence="1">Cell membrane</location>
        <topology evidence="1">Multi-pass membrane protein</topology>
    </subcellularLocation>
</comment>
<reference evidence="13" key="1">
    <citation type="submission" date="2016-06" db="UniProtKB">
        <authorList>
            <consortium name="WormBaseParasite"/>
        </authorList>
    </citation>
    <scope>IDENTIFICATION</scope>
</reference>
<dbReference type="InterPro" id="IPR000276">
    <property type="entry name" value="GPCR_Rhodpsn"/>
</dbReference>
<dbReference type="PANTHER" id="PTHR24249">
    <property type="entry name" value="HISTAMINE RECEPTOR-RELATED G-PROTEIN COUPLED RECEPTOR"/>
    <property type="match status" value="1"/>
</dbReference>
<gene>
    <name evidence="11" type="ORF">SBAD_LOCUS9243</name>
</gene>
<sequence length="350" mass="39472">MNVTDGWNVNTVNVTVDELMEWRKSAYAITVPVFITICLMVMVSNLFVLLPLMWVRYSPTATIRLTVSLAISDVWTSSVVAFSLVYNSYLYAVYEFPVSACVALSLEAVRTGGLLTGCLHLLALAVNHYLLIAYPFLYGRILNRRNTIAVIVLLWILPPLAFFVYFSSINDQGYRSPSGDCDQVLFYHQLEFRLAISLLILLFIVIMSVFYVAVVVILAKSERRFAHSRAHADEKQLRRNRRTLVTTLIIVGTFLVGWMPVSMIFVLTCETCALPYSATSAHSLVFFTSVLANLCILLKSLVNPIVYAVRIPEIQNALRKFLRRNGTANDFRATTCANLSNRREEVTLLT</sequence>
<keyword evidence="3 9" id="KW-0812">Transmembrane</keyword>
<dbReference type="Pfam" id="PF00001">
    <property type="entry name" value="7tm_1"/>
    <property type="match status" value="1"/>
</dbReference>
<dbReference type="GO" id="GO:0005886">
    <property type="term" value="C:plasma membrane"/>
    <property type="evidence" value="ECO:0007669"/>
    <property type="project" value="UniProtKB-SubCell"/>
</dbReference>
<keyword evidence="5" id="KW-0297">G-protein coupled receptor</keyword>
<dbReference type="PRINTS" id="PR00237">
    <property type="entry name" value="GPCRRHODOPSN"/>
</dbReference>
<evidence type="ECO:0000313" key="12">
    <source>
        <dbReference type="Proteomes" id="UP000270296"/>
    </source>
</evidence>
<dbReference type="Gene3D" id="1.20.1070.10">
    <property type="entry name" value="Rhodopsin 7-helix transmembrane proteins"/>
    <property type="match status" value="1"/>
</dbReference>
<reference evidence="11 12" key="2">
    <citation type="submission" date="2018-11" db="EMBL/GenBank/DDBJ databases">
        <authorList>
            <consortium name="Pathogen Informatics"/>
        </authorList>
    </citation>
    <scope>NUCLEOTIDE SEQUENCE [LARGE SCALE GENOMIC DNA]</scope>
</reference>
<evidence type="ECO:0000259" key="10">
    <source>
        <dbReference type="PROSITE" id="PS50262"/>
    </source>
</evidence>
<protein>
    <submittedName>
        <fullName evidence="13">G_PROTEIN_RECEP_F1_2 domain-containing protein</fullName>
    </submittedName>
</protein>
<name>A0A183J045_9BILA</name>
<feature type="transmembrane region" description="Helical" evidence="9">
    <location>
        <begin position="194"/>
        <end position="219"/>
    </location>
</feature>
<feature type="transmembrane region" description="Helical" evidence="9">
    <location>
        <begin position="26"/>
        <end position="53"/>
    </location>
</feature>
<evidence type="ECO:0000256" key="9">
    <source>
        <dbReference type="SAM" id="Phobius"/>
    </source>
</evidence>
<feature type="transmembrane region" description="Helical" evidence="9">
    <location>
        <begin position="148"/>
        <end position="166"/>
    </location>
</feature>
<dbReference type="Proteomes" id="UP000270296">
    <property type="component" value="Unassembled WGS sequence"/>
</dbReference>
<keyword evidence="8" id="KW-0807">Transducer</keyword>
<keyword evidence="6 9" id="KW-0472">Membrane</keyword>
<dbReference type="CDD" id="cd00637">
    <property type="entry name" value="7tm_classA_rhodopsin-like"/>
    <property type="match status" value="1"/>
</dbReference>
<evidence type="ECO:0000256" key="1">
    <source>
        <dbReference type="ARBA" id="ARBA00004651"/>
    </source>
</evidence>
<feature type="transmembrane region" description="Helical" evidence="9">
    <location>
        <begin position="74"/>
        <end position="94"/>
    </location>
</feature>
<dbReference type="EMBL" id="UZAM01012486">
    <property type="protein sequence ID" value="VDP22089.1"/>
    <property type="molecule type" value="Genomic_DNA"/>
</dbReference>
<dbReference type="AlphaFoldDB" id="A0A183J045"/>
<feature type="domain" description="G-protein coupled receptors family 1 profile" evidence="10">
    <location>
        <begin position="44"/>
        <end position="307"/>
    </location>
</feature>
<evidence type="ECO:0000313" key="13">
    <source>
        <dbReference type="WBParaSite" id="SBAD_0000957401-mRNA-1"/>
    </source>
</evidence>
<evidence type="ECO:0000256" key="3">
    <source>
        <dbReference type="ARBA" id="ARBA00022692"/>
    </source>
</evidence>
<dbReference type="PROSITE" id="PS50262">
    <property type="entry name" value="G_PROTEIN_RECEP_F1_2"/>
    <property type="match status" value="1"/>
</dbReference>
<dbReference type="InterPro" id="IPR050569">
    <property type="entry name" value="TAAR"/>
</dbReference>
<keyword evidence="7" id="KW-0675">Receptor</keyword>
<dbReference type="OrthoDB" id="9894375at2759"/>
<evidence type="ECO:0000256" key="5">
    <source>
        <dbReference type="ARBA" id="ARBA00023040"/>
    </source>
</evidence>
<feature type="transmembrane region" description="Helical" evidence="9">
    <location>
        <begin position="114"/>
        <end position="136"/>
    </location>
</feature>
<evidence type="ECO:0000256" key="4">
    <source>
        <dbReference type="ARBA" id="ARBA00022989"/>
    </source>
</evidence>
<evidence type="ECO:0000256" key="8">
    <source>
        <dbReference type="ARBA" id="ARBA00023224"/>
    </source>
</evidence>
<feature type="transmembrane region" description="Helical" evidence="9">
    <location>
        <begin position="286"/>
        <end position="309"/>
    </location>
</feature>
<dbReference type="PANTHER" id="PTHR24249:SF418">
    <property type="entry name" value="G-PROTEIN COUPLED RECEPTORS FAMILY 1 PROFILE DOMAIN-CONTAINING PROTEIN"/>
    <property type="match status" value="1"/>
</dbReference>
<dbReference type="SUPFAM" id="SSF81321">
    <property type="entry name" value="Family A G protein-coupled receptor-like"/>
    <property type="match status" value="1"/>
</dbReference>
<dbReference type="WBParaSite" id="SBAD_0000957401-mRNA-1">
    <property type="protein sequence ID" value="SBAD_0000957401-mRNA-1"/>
    <property type="gene ID" value="SBAD_0000957401"/>
</dbReference>
<evidence type="ECO:0000256" key="7">
    <source>
        <dbReference type="ARBA" id="ARBA00023170"/>
    </source>
</evidence>
<organism evidence="13">
    <name type="scientific">Soboliphyme baturini</name>
    <dbReference type="NCBI Taxonomy" id="241478"/>
    <lineage>
        <taxon>Eukaryota</taxon>
        <taxon>Metazoa</taxon>
        <taxon>Ecdysozoa</taxon>
        <taxon>Nematoda</taxon>
        <taxon>Enoplea</taxon>
        <taxon>Dorylaimia</taxon>
        <taxon>Dioctophymatida</taxon>
        <taxon>Dioctophymatoidea</taxon>
        <taxon>Soboliphymatidae</taxon>
        <taxon>Soboliphyme</taxon>
    </lineage>
</organism>
<dbReference type="InterPro" id="IPR017452">
    <property type="entry name" value="GPCR_Rhodpsn_7TM"/>
</dbReference>
<proteinExistence type="predicted"/>
<dbReference type="GO" id="GO:0004930">
    <property type="term" value="F:G protein-coupled receptor activity"/>
    <property type="evidence" value="ECO:0007669"/>
    <property type="project" value="UniProtKB-KW"/>
</dbReference>
<keyword evidence="12" id="KW-1185">Reference proteome</keyword>
<evidence type="ECO:0000256" key="2">
    <source>
        <dbReference type="ARBA" id="ARBA00022475"/>
    </source>
</evidence>